<accession>A0A0F9ARI5</accession>
<evidence type="ECO:0008006" key="2">
    <source>
        <dbReference type="Google" id="ProtNLM"/>
    </source>
</evidence>
<dbReference type="InterPro" id="IPR029044">
    <property type="entry name" value="Nucleotide-diphossugar_trans"/>
</dbReference>
<name>A0A0F9ARI5_9ZZZZ</name>
<dbReference type="SUPFAM" id="SSF53448">
    <property type="entry name" value="Nucleotide-diphospho-sugar transferases"/>
    <property type="match status" value="1"/>
</dbReference>
<comment type="caution">
    <text evidence="1">The sequence shown here is derived from an EMBL/GenBank/DDBJ whole genome shotgun (WGS) entry which is preliminary data.</text>
</comment>
<feature type="non-terminal residue" evidence="1">
    <location>
        <position position="121"/>
    </location>
</feature>
<organism evidence="1">
    <name type="scientific">marine sediment metagenome</name>
    <dbReference type="NCBI Taxonomy" id="412755"/>
    <lineage>
        <taxon>unclassified sequences</taxon>
        <taxon>metagenomes</taxon>
        <taxon>ecological metagenomes</taxon>
    </lineage>
</organism>
<dbReference type="AlphaFoldDB" id="A0A0F9ARI5"/>
<gene>
    <name evidence="1" type="ORF">LCGC14_2817190</name>
</gene>
<evidence type="ECO:0000313" key="1">
    <source>
        <dbReference type="EMBL" id="KKK81069.1"/>
    </source>
</evidence>
<protein>
    <recommendedName>
        <fullName evidence="2">Nucleotide-diphospho-sugar transferase domain-containing protein</fullName>
    </recommendedName>
</protein>
<reference evidence="1" key="1">
    <citation type="journal article" date="2015" name="Nature">
        <title>Complex archaea that bridge the gap between prokaryotes and eukaryotes.</title>
        <authorList>
            <person name="Spang A."/>
            <person name="Saw J.H."/>
            <person name="Jorgensen S.L."/>
            <person name="Zaremba-Niedzwiedzka K."/>
            <person name="Martijn J."/>
            <person name="Lind A.E."/>
            <person name="van Eijk R."/>
            <person name="Schleper C."/>
            <person name="Guy L."/>
            <person name="Ettema T.J."/>
        </authorList>
    </citation>
    <scope>NUCLEOTIDE SEQUENCE</scope>
</reference>
<sequence>MQLYTVFDDNFLEMAQSFVNSERFFSSVPICAHLPDTARAAVKYCKQNKIEHFTGNYPKRSAKQTSRLLKMGCANLHKEEEPIAYMDIDIVFQNDISQLEDLNPNYLWALSQREGHQTTLR</sequence>
<proteinExistence type="predicted"/>
<dbReference type="EMBL" id="LAZR01053290">
    <property type="protein sequence ID" value="KKK81069.1"/>
    <property type="molecule type" value="Genomic_DNA"/>
</dbReference>